<evidence type="ECO:0000256" key="2">
    <source>
        <dbReference type="ARBA" id="ARBA00023125"/>
    </source>
</evidence>
<dbReference type="PROSITE" id="PS50932">
    <property type="entry name" value="HTH_LACI_2"/>
    <property type="match status" value="1"/>
</dbReference>
<dbReference type="CDD" id="cd06267">
    <property type="entry name" value="PBP1_LacI_sugar_binding-like"/>
    <property type="match status" value="1"/>
</dbReference>
<dbReference type="PRINTS" id="PR00036">
    <property type="entry name" value="HTHLACI"/>
</dbReference>
<proteinExistence type="predicted"/>
<keyword evidence="3" id="KW-0804">Transcription</keyword>
<keyword evidence="2" id="KW-0238">DNA-binding</keyword>
<name>A0ABX0J4S4_9BACL</name>
<evidence type="ECO:0000256" key="1">
    <source>
        <dbReference type="ARBA" id="ARBA00023015"/>
    </source>
</evidence>
<evidence type="ECO:0000313" key="6">
    <source>
        <dbReference type="Proteomes" id="UP001165962"/>
    </source>
</evidence>
<dbReference type="SUPFAM" id="SSF53822">
    <property type="entry name" value="Periplasmic binding protein-like I"/>
    <property type="match status" value="1"/>
</dbReference>
<sequence>MVSSKDVARAAGVSQATVSRVLNNPESVRPVKRNKVLEAIQQLNYEPNLIARSLVTNNTRTIAFISGSMRNNFFIDTMDSIINLAKDRGYRTMIFFDGNESLKDIWSTVKGHMVDGVILSLVSMDDPVLEDIMNSGIPHMFLSRRPRFGGNYIEIDNRLAGELIASHVVELGHRRIALLSGELQYSTFLGRKEGIDKVMAEAGLPLEAGLVHYINTATLSEIEKVVWKMMQFNEPPTAIICTSDAMAIACMDVLLGMGLSIPGDVSISGIDDSKLAAHQSFQLTTVGHKIFEIGEIAVENLLEMIGHKEIDKKRQIVLRPELMIRRTTARHVE</sequence>
<reference evidence="5" key="1">
    <citation type="submission" date="2020-03" db="EMBL/GenBank/DDBJ databases">
        <title>Draft sequencing of Paenibacilllus sp. S3N08.</title>
        <authorList>
            <person name="Kim D.-U."/>
        </authorList>
    </citation>
    <scope>NUCLEOTIDE SEQUENCE</scope>
    <source>
        <strain evidence="5">S3N08</strain>
    </source>
</reference>
<feature type="domain" description="HTH lacI-type" evidence="4">
    <location>
        <begin position="2"/>
        <end position="56"/>
    </location>
</feature>
<keyword evidence="1" id="KW-0805">Transcription regulation</keyword>
<dbReference type="Gene3D" id="3.40.50.2300">
    <property type="match status" value="2"/>
</dbReference>
<dbReference type="SMART" id="SM00354">
    <property type="entry name" value="HTH_LACI"/>
    <property type="match status" value="1"/>
</dbReference>
<dbReference type="EMBL" id="JAAOIW010000001">
    <property type="protein sequence ID" value="NHN29034.1"/>
    <property type="molecule type" value="Genomic_DNA"/>
</dbReference>
<evidence type="ECO:0000259" key="4">
    <source>
        <dbReference type="PROSITE" id="PS50932"/>
    </source>
</evidence>
<accession>A0ABX0J4S4</accession>
<dbReference type="PANTHER" id="PTHR30146:SF109">
    <property type="entry name" value="HTH-TYPE TRANSCRIPTIONAL REGULATOR GALS"/>
    <property type="match status" value="1"/>
</dbReference>
<dbReference type="InterPro" id="IPR000843">
    <property type="entry name" value="HTH_LacI"/>
</dbReference>
<evidence type="ECO:0000313" key="5">
    <source>
        <dbReference type="EMBL" id="NHN29034.1"/>
    </source>
</evidence>
<dbReference type="CDD" id="cd01392">
    <property type="entry name" value="HTH_LacI"/>
    <property type="match status" value="1"/>
</dbReference>
<dbReference type="SUPFAM" id="SSF47413">
    <property type="entry name" value="lambda repressor-like DNA-binding domains"/>
    <property type="match status" value="1"/>
</dbReference>
<dbReference type="InterPro" id="IPR010982">
    <property type="entry name" value="Lambda_DNA-bd_dom_sf"/>
</dbReference>
<gene>
    <name evidence="5" type="ORF">G9U52_04205</name>
</gene>
<comment type="caution">
    <text evidence="5">The sequence shown here is derived from an EMBL/GenBank/DDBJ whole genome shotgun (WGS) entry which is preliminary data.</text>
</comment>
<protein>
    <submittedName>
        <fullName evidence="5">LacI family transcriptional regulator</fullName>
    </submittedName>
</protein>
<dbReference type="Gene3D" id="1.10.260.40">
    <property type="entry name" value="lambda repressor-like DNA-binding domains"/>
    <property type="match status" value="1"/>
</dbReference>
<dbReference type="InterPro" id="IPR028082">
    <property type="entry name" value="Peripla_BP_I"/>
</dbReference>
<dbReference type="Pfam" id="PF00356">
    <property type="entry name" value="LacI"/>
    <property type="match status" value="1"/>
</dbReference>
<dbReference type="PANTHER" id="PTHR30146">
    <property type="entry name" value="LACI-RELATED TRANSCRIPTIONAL REPRESSOR"/>
    <property type="match status" value="1"/>
</dbReference>
<organism evidence="5 6">
    <name type="scientific">Paenibacillus agricola</name>
    <dbReference type="NCBI Taxonomy" id="2716264"/>
    <lineage>
        <taxon>Bacteria</taxon>
        <taxon>Bacillati</taxon>
        <taxon>Bacillota</taxon>
        <taxon>Bacilli</taxon>
        <taxon>Bacillales</taxon>
        <taxon>Paenibacillaceae</taxon>
        <taxon>Paenibacillus</taxon>
    </lineage>
</organism>
<dbReference type="Pfam" id="PF13377">
    <property type="entry name" value="Peripla_BP_3"/>
    <property type="match status" value="1"/>
</dbReference>
<dbReference type="Proteomes" id="UP001165962">
    <property type="component" value="Unassembled WGS sequence"/>
</dbReference>
<dbReference type="RefSeq" id="WP_166146472.1">
    <property type="nucleotide sequence ID" value="NZ_JAAOIW010000001.1"/>
</dbReference>
<keyword evidence="6" id="KW-1185">Reference proteome</keyword>
<evidence type="ECO:0000256" key="3">
    <source>
        <dbReference type="ARBA" id="ARBA00023163"/>
    </source>
</evidence>
<dbReference type="InterPro" id="IPR046335">
    <property type="entry name" value="LacI/GalR-like_sensor"/>
</dbReference>